<name>A0ABX2NBX5_9FIRM</name>
<dbReference type="EMBL" id="JABVBA010000010">
    <property type="protein sequence ID" value="NVF12165.1"/>
    <property type="molecule type" value="Genomic_DNA"/>
</dbReference>
<protein>
    <recommendedName>
        <fullName evidence="4">Exosortase</fullName>
    </recommendedName>
</protein>
<organism evidence="2 3">
    <name type="scientific">Anaerococcus faecalis</name>
    <dbReference type="NCBI Taxonomy" id="2742993"/>
    <lineage>
        <taxon>Bacteria</taxon>
        <taxon>Bacillati</taxon>
        <taxon>Bacillota</taxon>
        <taxon>Tissierellia</taxon>
        <taxon>Tissierellales</taxon>
        <taxon>Peptoniphilaceae</taxon>
        <taxon>Anaerococcus</taxon>
    </lineage>
</organism>
<evidence type="ECO:0000313" key="3">
    <source>
        <dbReference type="Proteomes" id="UP000540919"/>
    </source>
</evidence>
<evidence type="ECO:0000256" key="1">
    <source>
        <dbReference type="SAM" id="Phobius"/>
    </source>
</evidence>
<sequence length="54" mass="6525">MENRKIFRSLNILFVILAIFLWFYLAKVGKNRELAFLPLIPVFASFIFLRKYKD</sequence>
<feature type="transmembrane region" description="Helical" evidence="1">
    <location>
        <begin position="6"/>
        <end position="25"/>
    </location>
</feature>
<feature type="transmembrane region" description="Helical" evidence="1">
    <location>
        <begin position="34"/>
        <end position="52"/>
    </location>
</feature>
<keyword evidence="1" id="KW-0472">Membrane</keyword>
<proteinExistence type="predicted"/>
<dbReference type="RefSeq" id="WP_176270051.1">
    <property type="nucleotide sequence ID" value="NZ_JABVBA010000010.1"/>
</dbReference>
<evidence type="ECO:0008006" key="4">
    <source>
        <dbReference type="Google" id="ProtNLM"/>
    </source>
</evidence>
<evidence type="ECO:0000313" key="2">
    <source>
        <dbReference type="EMBL" id="NVF12165.1"/>
    </source>
</evidence>
<keyword evidence="1" id="KW-0812">Transmembrane</keyword>
<keyword evidence="1" id="KW-1133">Transmembrane helix</keyword>
<reference evidence="2 3" key="1">
    <citation type="submission" date="2020-06" db="EMBL/GenBank/DDBJ databases">
        <title>Anaerococcus sp. nov., isolated form swine feces.</title>
        <authorList>
            <person name="Yu S."/>
        </authorList>
    </citation>
    <scope>NUCLEOTIDE SEQUENCE [LARGE SCALE GENOMIC DNA]</scope>
    <source>
        <strain evidence="2 3">AGMB00486</strain>
    </source>
</reference>
<keyword evidence="3" id="KW-1185">Reference proteome</keyword>
<comment type="caution">
    <text evidence="2">The sequence shown here is derived from an EMBL/GenBank/DDBJ whole genome shotgun (WGS) entry which is preliminary data.</text>
</comment>
<gene>
    <name evidence="2" type="ORF">HV819_09380</name>
</gene>
<accession>A0ABX2NBX5</accession>
<dbReference type="Proteomes" id="UP000540919">
    <property type="component" value="Unassembled WGS sequence"/>
</dbReference>